<proteinExistence type="predicted"/>
<protein>
    <submittedName>
        <fullName evidence="2">Uncharacterized protein</fullName>
    </submittedName>
</protein>
<dbReference type="Proteomes" id="UP000178529">
    <property type="component" value="Unassembled WGS sequence"/>
</dbReference>
<evidence type="ECO:0000313" key="2">
    <source>
        <dbReference type="EMBL" id="OHA68984.1"/>
    </source>
</evidence>
<dbReference type="EMBL" id="MHTY01000010">
    <property type="protein sequence ID" value="OHA68984.1"/>
    <property type="molecule type" value="Genomic_DNA"/>
</dbReference>
<evidence type="ECO:0000313" key="3">
    <source>
        <dbReference type="Proteomes" id="UP000178529"/>
    </source>
</evidence>
<organism evidence="2 3">
    <name type="scientific">Candidatus Wildermuthbacteria bacterium RIFCSPHIGHO2_02_FULL_48_16</name>
    <dbReference type="NCBI Taxonomy" id="1802453"/>
    <lineage>
        <taxon>Bacteria</taxon>
        <taxon>Candidatus Wildermuthiibacteriota</taxon>
    </lineage>
</organism>
<accession>A0A1G2R818</accession>
<sequence>MQRRYTKDELWKLYDKLPQELKEAVFANETAEHIANTCERFLVPQELVPRVAAEVGNVLLGLLTPEEFQKNLAKDIGLKKDVSQQVGREINRFVFYPVKPALEQLHKMEIEVSAKVVTPEPPTAETEIPLPAEQRPEEKQGGPDSYREPIE</sequence>
<comment type="caution">
    <text evidence="2">The sequence shown here is derived from an EMBL/GenBank/DDBJ whole genome shotgun (WGS) entry which is preliminary data.</text>
</comment>
<feature type="compositionally biased region" description="Basic and acidic residues" evidence="1">
    <location>
        <begin position="134"/>
        <end position="151"/>
    </location>
</feature>
<reference evidence="2 3" key="1">
    <citation type="journal article" date="2016" name="Nat. Commun.">
        <title>Thousands of microbial genomes shed light on interconnected biogeochemical processes in an aquifer system.</title>
        <authorList>
            <person name="Anantharaman K."/>
            <person name="Brown C.T."/>
            <person name="Hug L.A."/>
            <person name="Sharon I."/>
            <person name="Castelle C.J."/>
            <person name="Probst A.J."/>
            <person name="Thomas B.C."/>
            <person name="Singh A."/>
            <person name="Wilkins M.J."/>
            <person name="Karaoz U."/>
            <person name="Brodie E.L."/>
            <person name="Williams K.H."/>
            <person name="Hubbard S.S."/>
            <person name="Banfield J.F."/>
        </authorList>
    </citation>
    <scope>NUCLEOTIDE SEQUENCE [LARGE SCALE GENOMIC DNA]</scope>
</reference>
<gene>
    <name evidence="2" type="ORF">A3J68_00560</name>
</gene>
<feature type="region of interest" description="Disordered" evidence="1">
    <location>
        <begin position="116"/>
        <end position="151"/>
    </location>
</feature>
<evidence type="ECO:0000256" key="1">
    <source>
        <dbReference type="SAM" id="MobiDB-lite"/>
    </source>
</evidence>
<feature type="compositionally biased region" description="Low complexity" evidence="1">
    <location>
        <begin position="123"/>
        <end position="133"/>
    </location>
</feature>
<dbReference type="AlphaFoldDB" id="A0A1G2R818"/>
<name>A0A1G2R818_9BACT</name>